<reference evidence="1 2" key="1">
    <citation type="submission" date="2020-06" db="EMBL/GenBank/DDBJ databases">
        <title>Whole-genome sequence of Allochromatium humboldtianum DSM 21881, type strain.</title>
        <authorList>
            <person name="Kyndt J.A."/>
            <person name="Meyer T.E."/>
        </authorList>
    </citation>
    <scope>NUCLEOTIDE SEQUENCE [LARGE SCALE GENOMIC DNA]</scope>
    <source>
        <strain evidence="1 2">DSM 21881</strain>
    </source>
</reference>
<proteinExistence type="predicted"/>
<organism evidence="1 2">
    <name type="scientific">Allochromatium humboldtianum</name>
    <dbReference type="NCBI Taxonomy" id="504901"/>
    <lineage>
        <taxon>Bacteria</taxon>
        <taxon>Pseudomonadati</taxon>
        <taxon>Pseudomonadota</taxon>
        <taxon>Gammaproteobacteria</taxon>
        <taxon>Chromatiales</taxon>
        <taxon>Chromatiaceae</taxon>
        <taxon>Allochromatium</taxon>
    </lineage>
</organism>
<evidence type="ECO:0008006" key="3">
    <source>
        <dbReference type="Google" id="ProtNLM"/>
    </source>
</evidence>
<comment type="caution">
    <text evidence="1">The sequence shown here is derived from an EMBL/GenBank/DDBJ whole genome shotgun (WGS) entry which is preliminary data.</text>
</comment>
<dbReference type="AlphaFoldDB" id="A0A850R447"/>
<gene>
    <name evidence="1" type="ORF">HW932_09255</name>
</gene>
<keyword evidence="2" id="KW-1185">Reference proteome</keyword>
<accession>A0A850R447</accession>
<dbReference type="EMBL" id="JABZEO010000005">
    <property type="protein sequence ID" value="NVZ09449.1"/>
    <property type="molecule type" value="Genomic_DNA"/>
</dbReference>
<name>A0A850R447_9GAMM</name>
<evidence type="ECO:0000313" key="1">
    <source>
        <dbReference type="EMBL" id="NVZ09449.1"/>
    </source>
</evidence>
<evidence type="ECO:0000313" key="2">
    <source>
        <dbReference type="Proteomes" id="UP000592294"/>
    </source>
</evidence>
<dbReference type="Proteomes" id="UP000592294">
    <property type="component" value="Unassembled WGS sequence"/>
</dbReference>
<dbReference type="RefSeq" id="WP_176976205.1">
    <property type="nucleotide sequence ID" value="NZ_JABZEO010000005.1"/>
</dbReference>
<protein>
    <recommendedName>
        <fullName evidence="3">DUF2946 domain-containing protein</fullName>
    </recommendedName>
</protein>
<sequence>MLAVVPGPHGLGLVSGQGRLHLHTMYQPSSATKPLLLICLLVFQAQVLALSWLPCPHVDQPETIAGCPSHASHPPAPDTDPNIRQDCAKCTLAVAIGTLHAPPFAPIQAVQPPRLADWPSLDPIHTQRFLAPELRPPQPGSV</sequence>